<evidence type="ECO:0000256" key="1">
    <source>
        <dbReference type="ARBA" id="ARBA00004370"/>
    </source>
</evidence>
<dbReference type="OrthoDB" id="6079986at2"/>
<dbReference type="InterPro" id="IPR045214">
    <property type="entry name" value="Surf1/Surf4"/>
</dbReference>
<evidence type="ECO:0000256" key="2">
    <source>
        <dbReference type="ARBA" id="ARBA00007165"/>
    </source>
</evidence>
<accession>A0A1I4UTG1</accession>
<keyword evidence="8" id="KW-1185">Reference proteome</keyword>
<dbReference type="PANTHER" id="PTHR23427">
    <property type="entry name" value="SURFEIT LOCUS PROTEIN"/>
    <property type="match status" value="1"/>
</dbReference>
<dbReference type="EMBL" id="FOTK01000077">
    <property type="protein sequence ID" value="SFM92254.1"/>
    <property type="molecule type" value="Genomic_DNA"/>
</dbReference>
<dbReference type="CDD" id="cd06662">
    <property type="entry name" value="SURF1"/>
    <property type="match status" value="1"/>
</dbReference>
<proteinExistence type="inferred from homology"/>
<evidence type="ECO:0000256" key="5">
    <source>
        <dbReference type="ARBA" id="ARBA00023136"/>
    </source>
</evidence>
<keyword evidence="4 6" id="KW-1133">Transmembrane helix</keyword>
<dbReference type="Pfam" id="PF02104">
    <property type="entry name" value="SURF1"/>
    <property type="match status" value="1"/>
</dbReference>
<organism evidence="7 8">
    <name type="scientific">Methylobacterium pseudosasicola</name>
    <dbReference type="NCBI Taxonomy" id="582667"/>
    <lineage>
        <taxon>Bacteria</taxon>
        <taxon>Pseudomonadati</taxon>
        <taxon>Pseudomonadota</taxon>
        <taxon>Alphaproteobacteria</taxon>
        <taxon>Hyphomicrobiales</taxon>
        <taxon>Methylobacteriaceae</taxon>
        <taxon>Methylobacterium</taxon>
    </lineage>
</organism>
<protein>
    <recommendedName>
        <fullName evidence="6">SURF1-like protein</fullName>
    </recommendedName>
</protein>
<gene>
    <name evidence="7" type="ORF">SAMN05192568_10772</name>
</gene>
<evidence type="ECO:0000313" key="7">
    <source>
        <dbReference type="EMBL" id="SFM92254.1"/>
    </source>
</evidence>
<comment type="similarity">
    <text evidence="2 6">Belongs to the SURF1 family.</text>
</comment>
<dbReference type="PANTHER" id="PTHR23427:SF2">
    <property type="entry name" value="SURFEIT LOCUS PROTEIN 1"/>
    <property type="match status" value="1"/>
</dbReference>
<reference evidence="8" key="1">
    <citation type="submission" date="2016-10" db="EMBL/GenBank/DDBJ databases">
        <authorList>
            <person name="Varghese N."/>
            <person name="Submissions S."/>
        </authorList>
    </citation>
    <scope>NUCLEOTIDE SEQUENCE [LARGE SCALE GENOMIC DNA]</scope>
    <source>
        <strain evidence="8">BL36</strain>
    </source>
</reference>
<dbReference type="PROSITE" id="PS50895">
    <property type="entry name" value="SURF1"/>
    <property type="match status" value="1"/>
</dbReference>
<dbReference type="InterPro" id="IPR002994">
    <property type="entry name" value="Surf1/Shy1"/>
</dbReference>
<keyword evidence="6" id="KW-1003">Cell membrane</keyword>
<evidence type="ECO:0000256" key="3">
    <source>
        <dbReference type="ARBA" id="ARBA00022692"/>
    </source>
</evidence>
<keyword evidence="3 6" id="KW-0812">Transmembrane</keyword>
<dbReference type="AlphaFoldDB" id="A0A1I4UTG1"/>
<name>A0A1I4UTG1_9HYPH</name>
<keyword evidence="5 6" id="KW-0472">Membrane</keyword>
<comment type="subcellular location">
    <subcellularLocation>
        <location evidence="6">Cell membrane</location>
        <topology evidence="6">Multi-pass membrane protein</topology>
    </subcellularLocation>
    <subcellularLocation>
        <location evidence="1">Membrane</location>
    </subcellularLocation>
</comment>
<dbReference type="STRING" id="582667.SAMN05192568_10772"/>
<dbReference type="GO" id="GO:0005886">
    <property type="term" value="C:plasma membrane"/>
    <property type="evidence" value="ECO:0007669"/>
    <property type="project" value="UniProtKB-SubCell"/>
</dbReference>
<feature type="transmembrane region" description="Helical" evidence="6">
    <location>
        <begin position="27"/>
        <end position="46"/>
    </location>
</feature>
<evidence type="ECO:0000256" key="6">
    <source>
        <dbReference type="RuleBase" id="RU363076"/>
    </source>
</evidence>
<evidence type="ECO:0000313" key="8">
    <source>
        <dbReference type="Proteomes" id="UP000199048"/>
    </source>
</evidence>
<sequence length="267" mass="28331">MRPTGSGGGAEPGSAPSPAPLSLLRRVVFGVAAGLVFVVLLGLGTWQVQRRTWKLDLIARVDARVHAPAVPAPGPAEWPRIGPDDAYRHVWLSGTFLHDRETLVQAVTERGGGFWVLTPLRRPDGSLVLVNRGFVPGANRDPATRQAGLVAGETRVTGLLRLTEPGGAFLRANDPKDGRWYSRDVAAIAAARGLTDVAPYFVDADATPNPGGLPVGGLTVIAFPNSHLVYALTWYGMALMLAGAVFYILRGGLAKDWVSKGREPFGG</sequence>
<evidence type="ECO:0000256" key="4">
    <source>
        <dbReference type="ARBA" id="ARBA00022989"/>
    </source>
</evidence>
<dbReference type="Proteomes" id="UP000199048">
    <property type="component" value="Unassembled WGS sequence"/>
</dbReference>
<feature type="transmembrane region" description="Helical" evidence="6">
    <location>
        <begin position="228"/>
        <end position="249"/>
    </location>
</feature>